<protein>
    <submittedName>
        <fullName evidence="2">Helix-turn-helix domain-containing protein</fullName>
    </submittedName>
</protein>
<dbReference type="Proteomes" id="UP001317085">
    <property type="component" value="Unassembled WGS sequence"/>
</dbReference>
<organism evidence="2 3">
    <name type="scientific">Pseudomonas emilianonis</name>
    <dbReference type="NCBI Taxonomy" id="2915812"/>
    <lineage>
        <taxon>Bacteria</taxon>
        <taxon>Pseudomonadati</taxon>
        <taxon>Pseudomonadota</taxon>
        <taxon>Gammaproteobacteria</taxon>
        <taxon>Pseudomonadales</taxon>
        <taxon>Pseudomonadaceae</taxon>
        <taxon>Pseudomonas</taxon>
    </lineage>
</organism>
<accession>A0ABT0EBL0</accession>
<comment type="caution">
    <text evidence="2">The sequence shown here is derived from an EMBL/GenBank/DDBJ whole genome shotgun (WGS) entry which is preliminary data.</text>
</comment>
<gene>
    <name evidence="2" type="ORF">L9Z73_01635</name>
</gene>
<dbReference type="Gene3D" id="1.10.10.10">
    <property type="entry name" value="Winged helix-like DNA-binding domain superfamily/Winged helix DNA-binding domain"/>
    <property type="match status" value="1"/>
</dbReference>
<reference evidence="2 3" key="1">
    <citation type="submission" date="2022-02" db="EMBL/GenBank/DDBJ databases">
        <title>Comparative genomics of the first Antarctic Pseudomonas spp. capable of biotransforming 2,4,6-Trinitrotoluene.</title>
        <authorList>
            <person name="Cabrera M.A."/>
            <person name="Marquez S.L."/>
            <person name="Perez-Donoso J.M."/>
        </authorList>
    </citation>
    <scope>NUCLEOTIDE SEQUENCE [LARGE SCALE GENOMIC DNA]</scope>
    <source>
        <strain evidence="2 3">TNT11</strain>
    </source>
</reference>
<feature type="compositionally biased region" description="Basic residues" evidence="1">
    <location>
        <begin position="250"/>
        <end position="259"/>
    </location>
</feature>
<sequence>MSYKAYDWVWTHEFESTTAKLVMMALAKHASEKGKGWPGVKTLASFCGISSRTVQRHIKEFERAGLLTIQKKYRRDGGQTTNRYFINLTSAQALAPTDRDVIGGMTAVTPLPRSATCHGGHDTAMTCQELPTEPKKELQQTADDDLRFPKRLKAGDSAWIVQLLNDVPRQDHQMLLDELSEALKSGIIITTPQRWFYGLKKNYLKGNFCALAKPSRPKPKVEDPIEPYNSDKPLWIRTDNKKESMNALKRQTRNKTHLQ</sequence>
<dbReference type="EMBL" id="JAKNRV010000006">
    <property type="protein sequence ID" value="MCK1783110.1"/>
    <property type="molecule type" value="Genomic_DNA"/>
</dbReference>
<feature type="region of interest" description="Disordered" evidence="1">
    <location>
        <begin position="239"/>
        <end position="259"/>
    </location>
</feature>
<keyword evidence="3" id="KW-1185">Reference proteome</keyword>
<proteinExistence type="predicted"/>
<dbReference type="SUPFAM" id="SSF46785">
    <property type="entry name" value="Winged helix' DNA-binding domain"/>
    <property type="match status" value="1"/>
</dbReference>
<evidence type="ECO:0000256" key="1">
    <source>
        <dbReference type="SAM" id="MobiDB-lite"/>
    </source>
</evidence>
<evidence type="ECO:0000313" key="3">
    <source>
        <dbReference type="Proteomes" id="UP001317085"/>
    </source>
</evidence>
<dbReference type="RefSeq" id="WP_247395863.1">
    <property type="nucleotide sequence ID" value="NZ_JAKNRV010000006.1"/>
</dbReference>
<name>A0ABT0EBL0_9PSED</name>
<dbReference type="InterPro" id="IPR036390">
    <property type="entry name" value="WH_DNA-bd_sf"/>
</dbReference>
<evidence type="ECO:0000313" key="2">
    <source>
        <dbReference type="EMBL" id="MCK1783110.1"/>
    </source>
</evidence>
<dbReference type="InterPro" id="IPR036388">
    <property type="entry name" value="WH-like_DNA-bd_sf"/>
</dbReference>
<dbReference type="Pfam" id="PF13730">
    <property type="entry name" value="HTH_36"/>
    <property type="match status" value="1"/>
</dbReference>